<dbReference type="Gene3D" id="3.40.50.12370">
    <property type="match status" value="1"/>
</dbReference>
<name>A0AAE9YZB3_9GAMM</name>
<dbReference type="SUPFAM" id="SSF52402">
    <property type="entry name" value="Adenine nucleotide alpha hydrolases-like"/>
    <property type="match status" value="1"/>
</dbReference>
<dbReference type="Proteomes" id="UP000032568">
    <property type="component" value="Chromosome pTact"/>
</dbReference>
<dbReference type="RefSeq" id="WP_044832606.1">
    <property type="nucleotide sequence ID" value="NZ_CP059736.1"/>
</dbReference>
<dbReference type="AlphaFoldDB" id="A0AAE9YZB3"/>
<dbReference type="Pfam" id="PF00582">
    <property type="entry name" value="Usp"/>
    <property type="match status" value="1"/>
</dbReference>
<reference evidence="2 3" key="2">
    <citation type="journal article" date="2022" name="Mar. Drugs">
        <title>Bioassay-Guided Fractionation Leads to the Detection of Cholic Acid Generated by the Rare Thalassomonas sp.</title>
        <authorList>
            <person name="Pheiffer F."/>
            <person name="Schneider Y.K."/>
            <person name="Hansen E.H."/>
            <person name="Andersen J.H."/>
            <person name="Isaksson J."/>
            <person name="Busche T."/>
            <person name="R C."/>
            <person name="Kalinowski J."/>
            <person name="Zyl L.V."/>
            <person name="Trindade M."/>
        </authorList>
    </citation>
    <scope>NUCLEOTIDE SEQUENCE [LARGE SCALE GENOMIC DNA]</scope>
    <source>
        <strain evidence="2 3">A5K-106</strain>
    </source>
</reference>
<dbReference type="InterPro" id="IPR006016">
    <property type="entry name" value="UspA"/>
</dbReference>
<gene>
    <name evidence="2" type="ORF">SG35_028665</name>
</gene>
<proteinExistence type="predicted"/>
<protein>
    <submittedName>
        <fullName evidence="2">Universal stress protein</fullName>
    </submittedName>
</protein>
<reference evidence="2 3" key="1">
    <citation type="journal article" date="2015" name="Genome Announc.">
        <title>Draft Genome Sequences of Marine Isolates of Thalassomonas viridans and Thalassomonas actiniarum.</title>
        <authorList>
            <person name="Olonade I."/>
            <person name="van Zyl L.J."/>
            <person name="Trindade M."/>
        </authorList>
    </citation>
    <scope>NUCLEOTIDE SEQUENCE [LARGE SCALE GENOMIC DNA]</scope>
    <source>
        <strain evidence="2 3">A5K-106</strain>
    </source>
</reference>
<evidence type="ECO:0000259" key="1">
    <source>
        <dbReference type="Pfam" id="PF00582"/>
    </source>
</evidence>
<organism evidence="2 3">
    <name type="scientific">Thalassomonas actiniarum</name>
    <dbReference type="NCBI Taxonomy" id="485447"/>
    <lineage>
        <taxon>Bacteria</taxon>
        <taxon>Pseudomonadati</taxon>
        <taxon>Pseudomonadota</taxon>
        <taxon>Gammaproteobacteria</taxon>
        <taxon>Alteromonadales</taxon>
        <taxon>Colwelliaceae</taxon>
        <taxon>Thalassomonas</taxon>
    </lineage>
</organism>
<evidence type="ECO:0000313" key="3">
    <source>
        <dbReference type="Proteomes" id="UP000032568"/>
    </source>
</evidence>
<evidence type="ECO:0000313" key="2">
    <source>
        <dbReference type="EMBL" id="WDE02387.1"/>
    </source>
</evidence>
<dbReference type="CDD" id="cd00293">
    <property type="entry name" value="USP-like"/>
    <property type="match status" value="1"/>
</dbReference>
<sequence length="286" mass="33223">MTRLHIIIEDYSLSLAEINKIALLQQAYAAELFWYAHAHDTLLDRLYLSSEFATLWQSFTKDVKQTSHALEQTIQQHFKNCTLSHVYDKYWQKTVDDNAEHKDLRIIIRGKHELSHSVLQYINHTDSSVIILGNRSWGERCKLIGAIDPFHSDDPKNTSDINVYKLTRRIAERFQSQDWKLLHSVYIPPLAVSHAKELTQFHKQRVYEFCRKIQCPSDHMAFCGGNPEIAIEHYAQMNKIDLIILGSRKHGIIDKWLNGSTIEQLVKKPELDILLAPANPVQNRRS</sequence>
<accession>A0AAE9YZB3</accession>
<dbReference type="KEGG" id="tact:SG35_028665"/>
<dbReference type="EMBL" id="CP059736">
    <property type="protein sequence ID" value="WDE02387.1"/>
    <property type="molecule type" value="Genomic_DNA"/>
</dbReference>
<keyword evidence="3" id="KW-1185">Reference proteome</keyword>
<feature type="domain" description="UspA" evidence="1">
    <location>
        <begin position="212"/>
        <end position="275"/>
    </location>
</feature>